<gene>
    <name evidence="1" type="primary">YME2</name>
    <name evidence="1" type="ORF">IWQ57_005711</name>
</gene>
<dbReference type="Proteomes" id="UP001140234">
    <property type="component" value="Unassembled WGS sequence"/>
</dbReference>
<sequence length="238" mass="25679">MIACRAVFGALQRGGGLARPGAQRRRIHIDRIGPGIGPGTGADHDSSGGLATYSARLFVAGAFPLKISALDIRPYLLLRSEEARRKRIASLLPESLPHGAAVAGIEPHARDGGGMVRFTFQAPGEPGAAREAAEAVVSAVDAHLAKGGGRWWLEIAPIRALPIRGVPFTEDIVRMLPSREVKVEFGGPDLTVEQLFREFRRFGRIRDIGMQPSTSKDTPRWATVQFTRLRGATSARNC</sequence>
<comment type="caution">
    <text evidence="1">The sequence shown here is derived from an EMBL/GenBank/DDBJ whole genome shotgun (WGS) entry which is preliminary data.</text>
</comment>
<evidence type="ECO:0000313" key="2">
    <source>
        <dbReference type="Proteomes" id="UP001140234"/>
    </source>
</evidence>
<evidence type="ECO:0000313" key="1">
    <source>
        <dbReference type="EMBL" id="KAJ2762809.1"/>
    </source>
</evidence>
<accession>A0ACC1JM16</accession>
<proteinExistence type="predicted"/>
<protein>
    <submittedName>
        <fullName evidence="1">Mitochondrial escape protein 2</fullName>
    </submittedName>
</protein>
<feature type="non-terminal residue" evidence="1">
    <location>
        <position position="238"/>
    </location>
</feature>
<dbReference type="EMBL" id="JANBUJ010002886">
    <property type="protein sequence ID" value="KAJ2762809.1"/>
    <property type="molecule type" value="Genomic_DNA"/>
</dbReference>
<reference evidence="1" key="1">
    <citation type="submission" date="2022-07" db="EMBL/GenBank/DDBJ databases">
        <title>Phylogenomic reconstructions and comparative analyses of Kickxellomycotina fungi.</title>
        <authorList>
            <person name="Reynolds N.K."/>
            <person name="Stajich J.E."/>
            <person name="Barry K."/>
            <person name="Grigoriev I.V."/>
            <person name="Crous P."/>
            <person name="Smith M.E."/>
        </authorList>
    </citation>
    <scope>NUCLEOTIDE SEQUENCE</scope>
    <source>
        <strain evidence="1">CBS 109366</strain>
    </source>
</reference>
<organism evidence="1 2">
    <name type="scientific">Coemansia nantahalensis</name>
    <dbReference type="NCBI Taxonomy" id="2789366"/>
    <lineage>
        <taxon>Eukaryota</taxon>
        <taxon>Fungi</taxon>
        <taxon>Fungi incertae sedis</taxon>
        <taxon>Zoopagomycota</taxon>
        <taxon>Kickxellomycotina</taxon>
        <taxon>Kickxellomycetes</taxon>
        <taxon>Kickxellales</taxon>
        <taxon>Kickxellaceae</taxon>
        <taxon>Coemansia</taxon>
    </lineage>
</organism>
<keyword evidence="2" id="KW-1185">Reference proteome</keyword>
<name>A0ACC1JM16_9FUNG</name>